<evidence type="ECO:0000313" key="3">
    <source>
        <dbReference type="EMBL" id="RKS71434.1"/>
    </source>
</evidence>
<feature type="region of interest" description="Disordered" evidence="1">
    <location>
        <begin position="20"/>
        <end position="92"/>
    </location>
</feature>
<dbReference type="OrthoDB" id="3297947at2"/>
<name>A0A420XLM9_9ACTN</name>
<evidence type="ECO:0000256" key="1">
    <source>
        <dbReference type="SAM" id="MobiDB-lite"/>
    </source>
</evidence>
<sequence length="182" mass="17716">MSRAAAYACGAVLGAVLAGCGGSDPAAPAAPAPSSPPASVPASPAPPPSSSAPRAAPSSTPPAAHSATPSRTQPPRAASPTARPSTAPSAPTALSGTAAFVAVVRAKAPEVAAGRLDREIAAVATDACDLLASGSSGDEVVARTQTLGTLDAEATDQATARELVKLAIDTVCLDQARRVDEF</sequence>
<keyword evidence="2" id="KW-0732">Signal</keyword>
<evidence type="ECO:0000313" key="4">
    <source>
        <dbReference type="Proteomes" id="UP000281955"/>
    </source>
</evidence>
<evidence type="ECO:0000256" key="2">
    <source>
        <dbReference type="SAM" id="SignalP"/>
    </source>
</evidence>
<feature type="compositionally biased region" description="Pro residues" evidence="1">
    <location>
        <begin position="28"/>
        <end position="50"/>
    </location>
</feature>
<keyword evidence="4" id="KW-1185">Reference proteome</keyword>
<reference evidence="3 4" key="1">
    <citation type="submission" date="2018-10" db="EMBL/GenBank/DDBJ databases">
        <title>Genomic Encyclopedia of Archaeal and Bacterial Type Strains, Phase II (KMG-II): from individual species to whole genera.</title>
        <authorList>
            <person name="Goeker M."/>
        </authorList>
    </citation>
    <scope>NUCLEOTIDE SEQUENCE [LARGE SCALE GENOMIC DNA]</scope>
    <source>
        <strain evidence="3 4">RP-AC37</strain>
    </source>
</reference>
<comment type="caution">
    <text evidence="3">The sequence shown here is derived from an EMBL/GenBank/DDBJ whole genome shotgun (WGS) entry which is preliminary data.</text>
</comment>
<accession>A0A420XLM9</accession>
<dbReference type="EMBL" id="RBWV01000014">
    <property type="protein sequence ID" value="RKS71434.1"/>
    <property type="molecule type" value="Genomic_DNA"/>
</dbReference>
<dbReference type="InParanoid" id="A0A420XLM9"/>
<feature type="signal peptide" evidence="2">
    <location>
        <begin position="1"/>
        <end position="26"/>
    </location>
</feature>
<feature type="chain" id="PRO_5038707197" evidence="2">
    <location>
        <begin position="27"/>
        <end position="182"/>
    </location>
</feature>
<gene>
    <name evidence="3" type="ORF">CLV35_3232</name>
</gene>
<protein>
    <submittedName>
        <fullName evidence="3">Uncharacterized protein DUF732</fullName>
    </submittedName>
</protein>
<proteinExistence type="predicted"/>
<dbReference type="AlphaFoldDB" id="A0A420XLM9"/>
<dbReference type="RefSeq" id="WP_121194499.1">
    <property type="nucleotide sequence ID" value="NZ_RBWV01000014.1"/>
</dbReference>
<dbReference type="Proteomes" id="UP000281955">
    <property type="component" value="Unassembled WGS sequence"/>
</dbReference>
<organism evidence="3 4">
    <name type="scientific">Motilibacter peucedani</name>
    <dbReference type="NCBI Taxonomy" id="598650"/>
    <lineage>
        <taxon>Bacteria</taxon>
        <taxon>Bacillati</taxon>
        <taxon>Actinomycetota</taxon>
        <taxon>Actinomycetes</taxon>
        <taxon>Motilibacterales</taxon>
        <taxon>Motilibacteraceae</taxon>
        <taxon>Motilibacter</taxon>
    </lineage>
</organism>
<feature type="compositionally biased region" description="Low complexity" evidence="1">
    <location>
        <begin position="51"/>
        <end position="92"/>
    </location>
</feature>
<dbReference type="PROSITE" id="PS51257">
    <property type="entry name" value="PROKAR_LIPOPROTEIN"/>
    <property type="match status" value="1"/>
</dbReference>